<evidence type="ECO:0000313" key="1">
    <source>
        <dbReference type="EMBL" id="EAQ77980.1"/>
    </source>
</evidence>
<proteinExistence type="predicted"/>
<dbReference type="AlphaFoldDB" id="A3ZZR0"/>
<reference evidence="1 2" key="1">
    <citation type="submission" date="2006-02" db="EMBL/GenBank/DDBJ databases">
        <authorList>
            <person name="Amann R."/>
            <person name="Ferriera S."/>
            <person name="Johnson J."/>
            <person name="Kravitz S."/>
            <person name="Halpern A."/>
            <person name="Remington K."/>
            <person name="Beeson K."/>
            <person name="Tran B."/>
            <person name="Rogers Y.-H."/>
            <person name="Friedman R."/>
            <person name="Venter J.C."/>
        </authorList>
    </citation>
    <scope>NUCLEOTIDE SEQUENCE [LARGE SCALE GENOMIC DNA]</scope>
    <source>
        <strain evidence="1 2">DSM 3645</strain>
    </source>
</reference>
<accession>A3ZZR0</accession>
<comment type="caution">
    <text evidence="1">The sequence shown here is derived from an EMBL/GenBank/DDBJ whole genome shotgun (WGS) entry which is preliminary data.</text>
</comment>
<evidence type="ECO:0008006" key="3">
    <source>
        <dbReference type="Google" id="ProtNLM"/>
    </source>
</evidence>
<name>A3ZZR0_9BACT</name>
<dbReference type="HOGENOM" id="CLU_113730_5_0_0"/>
<protein>
    <recommendedName>
        <fullName evidence="3">Carboxypeptidase regulatory-like domain-containing protein</fullName>
    </recommendedName>
</protein>
<dbReference type="EMBL" id="AANZ01000025">
    <property type="protein sequence ID" value="EAQ77980.1"/>
    <property type="molecule type" value="Genomic_DNA"/>
</dbReference>
<dbReference type="Proteomes" id="UP000004358">
    <property type="component" value="Unassembled WGS sequence"/>
</dbReference>
<organism evidence="1 2">
    <name type="scientific">Blastopirellula marina DSM 3645</name>
    <dbReference type="NCBI Taxonomy" id="314230"/>
    <lineage>
        <taxon>Bacteria</taxon>
        <taxon>Pseudomonadati</taxon>
        <taxon>Planctomycetota</taxon>
        <taxon>Planctomycetia</taxon>
        <taxon>Pirellulales</taxon>
        <taxon>Pirellulaceae</taxon>
        <taxon>Blastopirellula</taxon>
    </lineage>
</organism>
<gene>
    <name evidence="1" type="ORF">DSM3645_16070</name>
</gene>
<sequence length="123" mass="12940">MALPIIAATGCFGGGSGGPELAKVTGVVTVNGKPVESIQVLFEPQSEARASRGKTDSDGKFEVYYNLNQPGAVLGEHHVQFELKGEGSDQKLIPAKYAFGAKGIIAEVTQEGPNEFQFDLTGK</sequence>
<evidence type="ECO:0000313" key="2">
    <source>
        <dbReference type="Proteomes" id="UP000004358"/>
    </source>
</evidence>